<dbReference type="SFLD" id="SFLDS00005">
    <property type="entry name" value="Isoprenoid_Synthase_Type_I"/>
    <property type="match status" value="1"/>
</dbReference>
<comment type="pathway">
    <text evidence="2">Carotenoid biosynthesis; phytoene biosynthesis.</text>
</comment>
<dbReference type="SFLD" id="SFLDG01018">
    <property type="entry name" value="Squalene/Phytoene_Synthase_Lik"/>
    <property type="match status" value="1"/>
</dbReference>
<dbReference type="GO" id="GO:0004311">
    <property type="term" value="F:geranylgeranyl diphosphate synthase activity"/>
    <property type="evidence" value="ECO:0007669"/>
    <property type="project" value="InterPro"/>
</dbReference>
<dbReference type="GO" id="GO:0016117">
    <property type="term" value="P:carotenoid biosynthetic process"/>
    <property type="evidence" value="ECO:0007669"/>
    <property type="project" value="UniProtKB-KW"/>
</dbReference>
<keyword evidence="5" id="KW-0125">Carotenoid biosynthesis</keyword>
<dbReference type="InterPro" id="IPR019845">
    <property type="entry name" value="Squalene/phytoene_synthase_CS"/>
</dbReference>
<keyword evidence="6" id="KW-0812">Transmembrane</keyword>
<evidence type="ECO:0000256" key="3">
    <source>
        <dbReference type="ARBA" id="ARBA00012396"/>
    </source>
</evidence>
<accession>A0A7S4KT36</accession>
<evidence type="ECO:0000256" key="2">
    <source>
        <dbReference type="ARBA" id="ARBA00004684"/>
    </source>
</evidence>
<evidence type="ECO:0000256" key="5">
    <source>
        <dbReference type="ARBA" id="ARBA00022746"/>
    </source>
</evidence>
<dbReference type="Gene3D" id="1.10.600.10">
    <property type="entry name" value="Farnesyl Diphosphate Synthase"/>
    <property type="match status" value="1"/>
</dbReference>
<dbReference type="PROSITE" id="PS01045">
    <property type="entry name" value="SQUALEN_PHYTOEN_SYN_2"/>
    <property type="match status" value="1"/>
</dbReference>
<dbReference type="Pfam" id="PF00494">
    <property type="entry name" value="SQS_PSY"/>
    <property type="match status" value="1"/>
</dbReference>
<keyword evidence="6" id="KW-1133">Transmembrane helix</keyword>
<protein>
    <recommendedName>
        <fullName evidence="3">15-cis-phytoene synthase</fullName>
        <ecNumber evidence="3">2.5.1.32</ecNumber>
    </recommendedName>
</protein>
<sequence length="417" mass="46687">MSKSISNARLLIFMMWLISYSLVGWVIVSIIKSFIGDPVKLYIESTHDNAIIIISNFFYVAFNFAVGFSAIRFLGHVIYSDETNNLAARLSLLRQYDPTWDSDVVFCEDVMRVGSKSFFLASLLLPSWMRGPAIALYSFCRKADDDVDEGNVEGAKLRLQLLEKRLADAYDGNPNDNQVDRAFSAVVRAFEIPKSLLDAMLEGFRWDLDKVKYESYSDVIAYSARVAASVGGMMTILMGGKCGVTFARAFDLGAAMQLTNIARDVGEDARNGRVYLPSEWLREEGIDPKDLLREPRHSPGLARVIERLLVRADMLYQRADHGISMLPLSCRVAIRAARLIYSEIGTKLKKNSFDSISRRTVVSKKKKILLAIRACAELVRPPRDICSEPVLPECEFLLKDILPLLKESNLTGGDVAC</sequence>
<keyword evidence="6" id="KW-0472">Membrane</keyword>
<dbReference type="EC" id="2.5.1.32" evidence="3"/>
<dbReference type="InterPro" id="IPR033904">
    <property type="entry name" value="Trans_IPPS_HH"/>
</dbReference>
<dbReference type="PANTHER" id="PTHR31480">
    <property type="entry name" value="BIFUNCTIONAL LYCOPENE CYCLASE/PHYTOENE SYNTHASE"/>
    <property type="match status" value="1"/>
</dbReference>
<evidence type="ECO:0000256" key="6">
    <source>
        <dbReference type="SAM" id="Phobius"/>
    </source>
</evidence>
<evidence type="ECO:0000256" key="1">
    <source>
        <dbReference type="ARBA" id="ARBA00001805"/>
    </source>
</evidence>
<dbReference type="SFLD" id="SFLDG01212">
    <property type="entry name" value="Phytoene_synthase_like"/>
    <property type="match status" value="1"/>
</dbReference>
<organism evidence="7">
    <name type="scientific">Guillardia theta</name>
    <name type="common">Cryptophyte</name>
    <name type="synonym">Cryptomonas phi</name>
    <dbReference type="NCBI Taxonomy" id="55529"/>
    <lineage>
        <taxon>Eukaryota</taxon>
        <taxon>Cryptophyceae</taxon>
        <taxon>Pyrenomonadales</taxon>
        <taxon>Geminigeraceae</taxon>
        <taxon>Guillardia</taxon>
    </lineage>
</organism>
<dbReference type="CDD" id="cd00683">
    <property type="entry name" value="Trans_IPPS_HH"/>
    <property type="match status" value="1"/>
</dbReference>
<dbReference type="GO" id="GO:0045436">
    <property type="term" value="F:lycopene beta cyclase activity"/>
    <property type="evidence" value="ECO:0007669"/>
    <property type="project" value="UniProtKB-ARBA"/>
</dbReference>
<proteinExistence type="predicted"/>
<dbReference type="InterPro" id="IPR008949">
    <property type="entry name" value="Isoprenoid_synthase_dom_sf"/>
</dbReference>
<dbReference type="SUPFAM" id="SSF48576">
    <property type="entry name" value="Terpenoid synthases"/>
    <property type="match status" value="1"/>
</dbReference>
<dbReference type="FunFam" id="1.10.600.10:FF:000020">
    <property type="entry name" value="Phytoene synthase"/>
    <property type="match status" value="1"/>
</dbReference>
<dbReference type="GO" id="GO:0051996">
    <property type="term" value="F:squalene synthase [NAD(P)H] activity"/>
    <property type="evidence" value="ECO:0007669"/>
    <property type="project" value="InterPro"/>
</dbReference>
<evidence type="ECO:0000313" key="7">
    <source>
        <dbReference type="EMBL" id="CAE2304750.1"/>
    </source>
</evidence>
<gene>
    <name evidence="7" type="ORF">GTHE00462_LOCUS17971</name>
</gene>
<feature type="transmembrane region" description="Helical" evidence="6">
    <location>
        <begin position="12"/>
        <end position="31"/>
    </location>
</feature>
<dbReference type="AlphaFoldDB" id="A0A7S4KT36"/>
<dbReference type="InterPro" id="IPR044843">
    <property type="entry name" value="Trans_IPPS_bact-type"/>
</dbReference>
<evidence type="ECO:0000256" key="4">
    <source>
        <dbReference type="ARBA" id="ARBA00022679"/>
    </source>
</evidence>
<keyword evidence="4" id="KW-0808">Transferase</keyword>
<name>A0A7S4KT36_GUITH</name>
<dbReference type="EMBL" id="HBKN01022877">
    <property type="protein sequence ID" value="CAE2304750.1"/>
    <property type="molecule type" value="Transcribed_RNA"/>
</dbReference>
<feature type="transmembrane region" description="Helical" evidence="6">
    <location>
        <begin position="51"/>
        <end position="71"/>
    </location>
</feature>
<dbReference type="InterPro" id="IPR002060">
    <property type="entry name" value="Squ/phyt_synthse"/>
</dbReference>
<comment type="catalytic activity">
    <reaction evidence="1">
        <text>2 (2E,6E,10E)-geranylgeranyl diphosphate = 15-cis-phytoene + 2 diphosphate</text>
        <dbReference type="Rhea" id="RHEA:34475"/>
        <dbReference type="ChEBI" id="CHEBI:27787"/>
        <dbReference type="ChEBI" id="CHEBI:33019"/>
        <dbReference type="ChEBI" id="CHEBI:58756"/>
        <dbReference type="EC" id="2.5.1.32"/>
    </reaction>
</comment>
<reference evidence="7" key="1">
    <citation type="submission" date="2021-01" db="EMBL/GenBank/DDBJ databases">
        <authorList>
            <person name="Corre E."/>
            <person name="Pelletier E."/>
            <person name="Niang G."/>
            <person name="Scheremetjew M."/>
            <person name="Finn R."/>
            <person name="Kale V."/>
            <person name="Holt S."/>
            <person name="Cochrane G."/>
            <person name="Meng A."/>
            <person name="Brown T."/>
            <person name="Cohen L."/>
        </authorList>
    </citation>
    <scope>NUCLEOTIDE SEQUENCE</scope>
    <source>
        <strain evidence="7">CCMP 2712</strain>
    </source>
</reference>